<proteinExistence type="predicted"/>
<keyword evidence="2" id="KW-1185">Reference proteome</keyword>
<evidence type="ECO:0000313" key="2">
    <source>
        <dbReference type="Proteomes" id="UP000224460"/>
    </source>
</evidence>
<reference evidence="1" key="1">
    <citation type="submission" date="2017-10" db="EMBL/GenBank/DDBJ databases">
        <title>Genome sequence of cellulolytic Lachnospiraceae bacterium XHS1971 isolated from hotspring sediment.</title>
        <authorList>
            <person name="Vasudevan G."/>
            <person name="Joshi A.J."/>
            <person name="Hivarkar S."/>
            <person name="Lanjekar V.B."/>
            <person name="Dhakephalkar P.K."/>
            <person name="Dagar S."/>
        </authorList>
    </citation>
    <scope>NUCLEOTIDE SEQUENCE</scope>
    <source>
        <strain evidence="1">XHS1971</strain>
    </source>
</reference>
<name>A0AC61DGW9_9FIRM</name>
<sequence>MKTNLYHYIFIWQVKDSQRMEDFKLQGTLEELVKGWCKEERGKVEGLVLDKKGIKLKVSTEEALYSTKFLKKIQRQMEAFFKKAEIFLDTEVSYWEGNPFVITHYPQEAKGEERLEKLLQSVLEVGYYDLKEYFTYDVGIFRDYLLQKNLGVIDHGDRVYLVDIQALKKPIYLNCFDCTKIHQYGCCCGSPCDFGGRNLKNFKMHLPFIEEEVRYADEVSYQAIKERGGFIRNEGQIRAYNGHCTLLIKEGESYKCVAHKYALDHQIPIYDLCPLSCLMYPLEIMELITNKQKKILFFTSVIDPYFANKFGRWGSYASLGMEMRCLKKEAHNEIFKEEHYRPVYEVNRELICHEWGKLFFDALKVLM</sequence>
<accession>A0AC61DGW9</accession>
<evidence type="ECO:0000313" key="1">
    <source>
        <dbReference type="EMBL" id="PHV72228.1"/>
    </source>
</evidence>
<protein>
    <submittedName>
        <fullName evidence="1">Uncharacterized protein</fullName>
    </submittedName>
</protein>
<dbReference type="Proteomes" id="UP000224460">
    <property type="component" value="Unassembled WGS sequence"/>
</dbReference>
<comment type="caution">
    <text evidence="1">The sequence shown here is derived from an EMBL/GenBank/DDBJ whole genome shotgun (WGS) entry which is preliminary data.</text>
</comment>
<gene>
    <name evidence="1" type="ORF">CS063_01770</name>
</gene>
<dbReference type="EMBL" id="PEDL01000001">
    <property type="protein sequence ID" value="PHV72228.1"/>
    <property type="molecule type" value="Genomic_DNA"/>
</dbReference>
<organism evidence="1 2">
    <name type="scientific">Sporanaerobium hydrogeniformans</name>
    <dbReference type="NCBI Taxonomy" id="3072179"/>
    <lineage>
        <taxon>Bacteria</taxon>
        <taxon>Bacillati</taxon>
        <taxon>Bacillota</taxon>
        <taxon>Clostridia</taxon>
        <taxon>Lachnospirales</taxon>
        <taxon>Lachnospiraceae</taxon>
        <taxon>Sporanaerobium</taxon>
    </lineage>
</organism>